<evidence type="ECO:0000313" key="7">
    <source>
        <dbReference type="Proteomes" id="UP001153461"/>
    </source>
</evidence>
<sequence length="525" mass="57753">MKLWTLIDCNAHCSLIQLGRRCLWLNSLSLLSWTPSLLLLPLIEACLSCPLSENCDLSSCARVEFSPSFPPDYHLLLRASTTMDLSKTLIRTVARAFYETRHILVVDALFLHSVLHAEDLAFLMGMQQKDLRKLCAKLREDRLIGVSTRAEIRDGSTRPVNREYYYIPLHPVVDAIKYKVSKLTAIIKAQYTPSEERKEYICLRCKSEWTELDVLSLVSEEGFECQNCSAILERTEDVKGAQGMDSTGHEKNSKLMAQLDNMLKLLKQIDAVEIPPNDFETAWDHKVEVIRNQHTHPVRAAIAVPPKAQDITRPNAKTDAAALEISLTSSEEKSAAEQADEAARKAALEKQNALPVWHTHSTVNTTQVGSQTKTDVGTVVKPELADEDQKPSADALDDKVAAYYAEMEREKALQAQADASSADEDSDEEDFEDVEGISGPSGPATPAIAAPATSGGAGIKREHEPASSVPPSSTGTPPTPADDGPAAKKIKVEPDIKPDPDAKIEAEVKKEAEESDEDDEEFEDV</sequence>
<feature type="compositionally biased region" description="Polar residues" evidence="3">
    <location>
        <begin position="359"/>
        <end position="375"/>
    </location>
</feature>
<feature type="domain" description="HTH TFE/IIEalpha-type" evidence="5">
    <location>
        <begin position="86"/>
        <end position="177"/>
    </location>
</feature>
<feature type="chain" id="PRO_5040730774" description="HTH TFE/IIEalpha-type domain-containing protein" evidence="4">
    <location>
        <begin position="46"/>
        <end position="525"/>
    </location>
</feature>
<dbReference type="InterPro" id="IPR039997">
    <property type="entry name" value="TFE"/>
</dbReference>
<feature type="region of interest" description="Disordered" evidence="3">
    <location>
        <begin position="411"/>
        <end position="525"/>
    </location>
</feature>
<dbReference type="InterPro" id="IPR017919">
    <property type="entry name" value="TFIIE/TFIIEa_HTH"/>
</dbReference>
<feature type="compositionally biased region" description="Basic and acidic residues" evidence="3">
    <location>
        <begin position="330"/>
        <end position="347"/>
    </location>
</feature>
<keyword evidence="4" id="KW-0732">Signal</keyword>
<dbReference type="PANTHER" id="PTHR13097">
    <property type="entry name" value="TRANSCRIPTION INITIATION FACTOR IIE, ALPHA SUBUNIT"/>
    <property type="match status" value="1"/>
</dbReference>
<feature type="region of interest" description="Disordered" evidence="3">
    <location>
        <begin position="328"/>
        <end position="347"/>
    </location>
</feature>
<dbReference type="GO" id="GO:0006367">
    <property type="term" value="P:transcription initiation at RNA polymerase II promoter"/>
    <property type="evidence" value="ECO:0007669"/>
    <property type="project" value="InterPro"/>
</dbReference>
<organism evidence="6 7">
    <name type="scientific">Penicillium nalgiovense</name>
    <dbReference type="NCBI Taxonomy" id="60175"/>
    <lineage>
        <taxon>Eukaryota</taxon>
        <taxon>Fungi</taxon>
        <taxon>Dikarya</taxon>
        <taxon>Ascomycota</taxon>
        <taxon>Pezizomycotina</taxon>
        <taxon>Eurotiomycetes</taxon>
        <taxon>Eurotiomycetidae</taxon>
        <taxon>Eurotiales</taxon>
        <taxon>Aspergillaceae</taxon>
        <taxon>Penicillium</taxon>
    </lineage>
</organism>
<dbReference type="AlphaFoldDB" id="A0A9W4N283"/>
<dbReference type="Proteomes" id="UP001153461">
    <property type="component" value="Unassembled WGS sequence"/>
</dbReference>
<evidence type="ECO:0000256" key="2">
    <source>
        <dbReference type="ARBA" id="ARBA00023163"/>
    </source>
</evidence>
<dbReference type="GO" id="GO:0005673">
    <property type="term" value="C:transcription factor TFIIE complex"/>
    <property type="evidence" value="ECO:0007669"/>
    <property type="project" value="TreeGrafter"/>
</dbReference>
<name>A0A9W4N283_PENNA</name>
<keyword evidence="2" id="KW-0804">Transcription</keyword>
<keyword evidence="1" id="KW-0805">Transcription regulation</keyword>
<proteinExistence type="predicted"/>
<dbReference type="InterPro" id="IPR024550">
    <property type="entry name" value="TFIIEa/SarR/Rpc3_HTH_dom"/>
</dbReference>
<feature type="region of interest" description="Disordered" evidence="3">
    <location>
        <begin position="353"/>
        <end position="375"/>
    </location>
</feature>
<feature type="compositionally biased region" description="Low complexity" evidence="3">
    <location>
        <begin position="440"/>
        <end position="454"/>
    </location>
</feature>
<evidence type="ECO:0000259" key="5">
    <source>
        <dbReference type="PROSITE" id="PS51344"/>
    </source>
</evidence>
<evidence type="ECO:0000256" key="3">
    <source>
        <dbReference type="SAM" id="MobiDB-lite"/>
    </source>
</evidence>
<comment type="caution">
    <text evidence="6">The sequence shown here is derived from an EMBL/GenBank/DDBJ whole genome shotgun (WGS) entry which is preliminary data.</text>
</comment>
<evidence type="ECO:0000313" key="6">
    <source>
        <dbReference type="EMBL" id="CAG8227809.1"/>
    </source>
</evidence>
<dbReference type="OrthoDB" id="5778907at2759"/>
<dbReference type="Pfam" id="PF02002">
    <property type="entry name" value="TFIIE_alpha"/>
    <property type="match status" value="1"/>
</dbReference>
<dbReference type="EMBL" id="CAJVNV010000543">
    <property type="protein sequence ID" value="CAG8227809.1"/>
    <property type="molecule type" value="Genomic_DNA"/>
</dbReference>
<gene>
    <name evidence="6" type="ORF">PNAL_LOCUS8187</name>
</gene>
<feature type="compositionally biased region" description="Acidic residues" evidence="3">
    <location>
        <begin position="513"/>
        <end position="525"/>
    </location>
</feature>
<dbReference type="InterPro" id="IPR002853">
    <property type="entry name" value="TFIIE_asu"/>
</dbReference>
<feature type="signal peptide" evidence="4">
    <location>
        <begin position="1"/>
        <end position="45"/>
    </location>
</feature>
<evidence type="ECO:0000256" key="4">
    <source>
        <dbReference type="SAM" id="SignalP"/>
    </source>
</evidence>
<protein>
    <recommendedName>
        <fullName evidence="5">HTH TFE/IIEalpha-type domain-containing protein</fullName>
    </recommendedName>
</protein>
<dbReference type="PROSITE" id="PS51344">
    <property type="entry name" value="HTH_TFE_IIE"/>
    <property type="match status" value="1"/>
</dbReference>
<feature type="compositionally biased region" description="Basic and acidic residues" evidence="3">
    <location>
        <begin position="490"/>
        <end position="512"/>
    </location>
</feature>
<dbReference type="PANTHER" id="PTHR13097:SF7">
    <property type="entry name" value="GENERAL TRANSCRIPTION FACTOR IIE SUBUNIT 1"/>
    <property type="match status" value="1"/>
</dbReference>
<accession>A0A9W4N283</accession>
<reference evidence="6" key="1">
    <citation type="submission" date="2021-07" db="EMBL/GenBank/DDBJ databases">
        <authorList>
            <person name="Branca A.L. A."/>
        </authorList>
    </citation>
    <scope>NUCLEOTIDE SEQUENCE</scope>
</reference>
<evidence type="ECO:0000256" key="1">
    <source>
        <dbReference type="ARBA" id="ARBA00023015"/>
    </source>
</evidence>
<feature type="compositionally biased region" description="Acidic residues" evidence="3">
    <location>
        <begin position="421"/>
        <end position="435"/>
    </location>
</feature>
<dbReference type="SMART" id="SM00531">
    <property type="entry name" value="TFIIE"/>
    <property type="match status" value="1"/>
</dbReference>
<feature type="compositionally biased region" description="Low complexity" evidence="3">
    <location>
        <begin position="466"/>
        <end position="484"/>
    </location>
</feature>